<feature type="transmembrane region" description="Helical" evidence="1">
    <location>
        <begin position="29"/>
        <end position="50"/>
    </location>
</feature>
<evidence type="ECO:0000313" key="2">
    <source>
        <dbReference type="EMBL" id="PAB58072.1"/>
    </source>
</evidence>
<reference evidence="2 3" key="1">
    <citation type="submission" date="2017-06" db="EMBL/GenBank/DDBJ databases">
        <title>Draft genome sequence of anaerobic fermentative bacterium Anaeromicrobium sediminis DY2726D isolated from West Pacific Ocean sediments.</title>
        <authorList>
            <person name="Zeng X."/>
        </authorList>
    </citation>
    <scope>NUCLEOTIDE SEQUENCE [LARGE SCALE GENOMIC DNA]</scope>
    <source>
        <strain evidence="2 3">DY2726D</strain>
    </source>
</reference>
<dbReference type="Proteomes" id="UP000216024">
    <property type="component" value="Unassembled WGS sequence"/>
</dbReference>
<keyword evidence="1" id="KW-0812">Transmembrane</keyword>
<evidence type="ECO:0000256" key="1">
    <source>
        <dbReference type="SAM" id="Phobius"/>
    </source>
</evidence>
<name>A0A267MFA3_9FIRM</name>
<keyword evidence="3" id="KW-1185">Reference proteome</keyword>
<feature type="transmembrane region" description="Helical" evidence="1">
    <location>
        <begin position="70"/>
        <end position="86"/>
    </location>
</feature>
<keyword evidence="1" id="KW-1133">Transmembrane helix</keyword>
<evidence type="ECO:0000313" key="3">
    <source>
        <dbReference type="Proteomes" id="UP000216024"/>
    </source>
</evidence>
<gene>
    <name evidence="2" type="ORF">CCE28_17200</name>
</gene>
<sequence>MGFFGKVMDLKFAQGIGSLLRFIYGYLRGYIFVSIIYLTVALTIILLDPYEFNLIIVEYIKTPDYNKLNITWGGYIFMSLFGFYEVKKLEKRIKRKKKKRRKAHG</sequence>
<dbReference type="OrthoDB" id="1956791at2"/>
<dbReference type="AlphaFoldDB" id="A0A267MFA3"/>
<dbReference type="EMBL" id="NIBG01000020">
    <property type="protein sequence ID" value="PAB58072.1"/>
    <property type="molecule type" value="Genomic_DNA"/>
</dbReference>
<keyword evidence="1" id="KW-0472">Membrane</keyword>
<organism evidence="2 3">
    <name type="scientific">Anaeromicrobium sediminis</name>
    <dbReference type="NCBI Taxonomy" id="1478221"/>
    <lineage>
        <taxon>Bacteria</taxon>
        <taxon>Bacillati</taxon>
        <taxon>Bacillota</taxon>
        <taxon>Clostridia</taxon>
        <taxon>Peptostreptococcales</taxon>
        <taxon>Thermotaleaceae</taxon>
        <taxon>Anaeromicrobium</taxon>
    </lineage>
</organism>
<protein>
    <submittedName>
        <fullName evidence="2">Uncharacterized protein</fullName>
    </submittedName>
</protein>
<comment type="caution">
    <text evidence="2">The sequence shown here is derived from an EMBL/GenBank/DDBJ whole genome shotgun (WGS) entry which is preliminary data.</text>
</comment>
<dbReference type="RefSeq" id="WP_095134965.1">
    <property type="nucleotide sequence ID" value="NZ_NIBG01000020.1"/>
</dbReference>
<accession>A0A267MFA3</accession>
<proteinExistence type="predicted"/>